<feature type="compositionally biased region" description="Polar residues" evidence="1">
    <location>
        <begin position="297"/>
        <end position="306"/>
    </location>
</feature>
<dbReference type="RefSeq" id="XP_056066492.1">
    <property type="nucleotide sequence ID" value="XM_056219365.1"/>
</dbReference>
<reference evidence="2" key="1">
    <citation type="submission" date="2022-10" db="EMBL/GenBank/DDBJ databases">
        <title>Tapping the CABI collections for fungal endophytes: first genome assemblies for Collariella, Neodidymelliopsis, Ascochyta clinopodiicola, Didymella pomorum, Didymosphaeria variabile, Neocosmospora piperis and Neocucurbitaria cava.</title>
        <authorList>
            <person name="Hill R."/>
        </authorList>
    </citation>
    <scope>NUCLEOTIDE SEQUENCE</scope>
    <source>
        <strain evidence="2">IMI 356815</strain>
    </source>
</reference>
<evidence type="ECO:0000256" key="1">
    <source>
        <dbReference type="SAM" id="MobiDB-lite"/>
    </source>
</evidence>
<evidence type="ECO:0000313" key="3">
    <source>
        <dbReference type="Proteomes" id="UP001140513"/>
    </source>
</evidence>
<evidence type="ECO:0000313" key="2">
    <source>
        <dbReference type="EMBL" id="KAJ4346692.1"/>
    </source>
</evidence>
<protein>
    <submittedName>
        <fullName evidence="2">Uncharacterized protein</fullName>
    </submittedName>
</protein>
<accession>A0A9W8XCI0</accession>
<feature type="compositionally biased region" description="Pro residues" evidence="1">
    <location>
        <begin position="277"/>
        <end position="287"/>
    </location>
</feature>
<keyword evidence="3" id="KW-1185">Reference proteome</keyword>
<feature type="compositionally biased region" description="Low complexity" evidence="1">
    <location>
        <begin position="214"/>
        <end position="246"/>
    </location>
</feature>
<dbReference type="OrthoDB" id="3926619at2759"/>
<comment type="caution">
    <text evidence="2">The sequence shown here is derived from an EMBL/GenBank/DDBJ whole genome shotgun (WGS) entry which is preliminary data.</text>
</comment>
<dbReference type="GeneID" id="80914154"/>
<dbReference type="Proteomes" id="UP001140513">
    <property type="component" value="Unassembled WGS sequence"/>
</dbReference>
<feature type="region of interest" description="Disordered" evidence="1">
    <location>
        <begin position="179"/>
        <end position="257"/>
    </location>
</feature>
<feature type="compositionally biased region" description="Polar residues" evidence="1">
    <location>
        <begin position="1"/>
        <end position="13"/>
    </location>
</feature>
<feature type="region of interest" description="Disordered" evidence="1">
    <location>
        <begin position="337"/>
        <end position="465"/>
    </location>
</feature>
<name>A0A9W8XCI0_9PLEO</name>
<proteinExistence type="predicted"/>
<dbReference type="AlphaFoldDB" id="A0A9W8XCI0"/>
<feature type="compositionally biased region" description="Low complexity" evidence="1">
    <location>
        <begin position="358"/>
        <end position="372"/>
    </location>
</feature>
<dbReference type="EMBL" id="JAPEUX010000008">
    <property type="protein sequence ID" value="KAJ4346692.1"/>
    <property type="molecule type" value="Genomic_DNA"/>
</dbReference>
<sequence>MATVDAVSTQLRQWSFEKPANSRPERSDSTASSPDLSHHASETLRIHTAAVHTATSIDAKDPSAFQERYLSSEEDLSPMDGNTTDEDYDSDVSIHEATATPATPGFFRARTMSISRQDKGKSCDMAVTVSYVSAGRPKMIQLAQSPVLEAPIRSASLAQLPIAAIGKLRQQDLRTRSMIVNPMNGPKSPAISIDTRRPSMGSRPYSHSNKSAMLLSDSGSQSSLQSGGSTPRSSSASVSEKSVTSTRPVSAAGSTFQPRSSLYVVSSARSNTSNPLAPFPPLTPQSPEPHAFLSSDPYENSTTNAASPLIKQSPHKRLRSISQKLSLARIAIGPSKKYDSRVNGTKAGNMPPTPSTPYTPLTPQTAPLPTSTGPNKLRRNSRMLSSRPNTARGPSPDIPPMPVRSVTSVSISPMKSAARNSRMVARGAEEREPILELPPCPVEDAGTGSLKTRRVRKRKSLMDLL</sequence>
<gene>
    <name evidence="2" type="ORF">N0V89_010624</name>
</gene>
<organism evidence="2 3">
    <name type="scientific">Didymosphaeria variabile</name>
    <dbReference type="NCBI Taxonomy" id="1932322"/>
    <lineage>
        <taxon>Eukaryota</taxon>
        <taxon>Fungi</taxon>
        <taxon>Dikarya</taxon>
        <taxon>Ascomycota</taxon>
        <taxon>Pezizomycotina</taxon>
        <taxon>Dothideomycetes</taxon>
        <taxon>Pleosporomycetidae</taxon>
        <taxon>Pleosporales</taxon>
        <taxon>Massarineae</taxon>
        <taxon>Didymosphaeriaceae</taxon>
        <taxon>Didymosphaeria</taxon>
    </lineage>
</organism>
<feature type="region of interest" description="Disordered" evidence="1">
    <location>
        <begin position="1"/>
        <end position="42"/>
    </location>
</feature>
<feature type="region of interest" description="Disordered" evidence="1">
    <location>
        <begin position="270"/>
        <end position="317"/>
    </location>
</feature>